<sequence>MHDEGANKTPRGSQWTSRIRRGLERQWLQGVAAIAGIVATALALAALLSGGTGNSTTVGPSPRPMPTTEGQPAKPAVSAESSPTGAPSRSPDGGGGPTILPSAGKASPQPRTNGPTNRPRSVPLTALPVETVTGAWSTDADSMSAKVYCNETPTRIYRLGGKYAELSGFAGVDEDSPTSEELKFEVSVDGEVLFTGHIGQAASAPIRVDTRGGDRLALTVSKCVDGSYGVGTYVDMRLSE</sequence>
<dbReference type="AlphaFoldDB" id="A0A6V8KFU8"/>
<keyword evidence="5" id="KW-1185">Reference proteome</keyword>
<protein>
    <recommendedName>
        <fullName evidence="3">Glycosyl hydrolase family 98 putative carbohydrate-binding module domain-containing protein</fullName>
    </recommendedName>
</protein>
<evidence type="ECO:0000313" key="5">
    <source>
        <dbReference type="Proteomes" id="UP000482800"/>
    </source>
</evidence>
<proteinExistence type="predicted"/>
<keyword evidence="2" id="KW-0812">Transmembrane</keyword>
<organism evidence="4 5">
    <name type="scientific">Phytohabitans houttuyneae</name>
    <dbReference type="NCBI Taxonomy" id="1076126"/>
    <lineage>
        <taxon>Bacteria</taxon>
        <taxon>Bacillati</taxon>
        <taxon>Actinomycetota</taxon>
        <taxon>Actinomycetes</taxon>
        <taxon>Micromonosporales</taxon>
        <taxon>Micromonosporaceae</taxon>
    </lineage>
</organism>
<evidence type="ECO:0000256" key="1">
    <source>
        <dbReference type="SAM" id="MobiDB-lite"/>
    </source>
</evidence>
<comment type="caution">
    <text evidence="4">The sequence shown here is derived from an EMBL/GenBank/DDBJ whole genome shotgun (WGS) entry which is preliminary data.</text>
</comment>
<dbReference type="Proteomes" id="UP000482800">
    <property type="component" value="Unassembled WGS sequence"/>
</dbReference>
<reference evidence="4 5" key="2">
    <citation type="submission" date="2020-03" db="EMBL/GenBank/DDBJ databases">
        <authorList>
            <person name="Ichikawa N."/>
            <person name="Kimura A."/>
            <person name="Kitahashi Y."/>
            <person name="Uohara A."/>
        </authorList>
    </citation>
    <scope>NUCLEOTIDE SEQUENCE [LARGE SCALE GENOMIC DNA]</scope>
    <source>
        <strain evidence="4 5">NBRC 108639</strain>
    </source>
</reference>
<reference evidence="4 5" key="1">
    <citation type="submission" date="2020-03" db="EMBL/GenBank/DDBJ databases">
        <title>Whole genome shotgun sequence of Phytohabitans houttuyneae NBRC 108639.</title>
        <authorList>
            <person name="Komaki H."/>
            <person name="Tamura T."/>
        </authorList>
    </citation>
    <scope>NUCLEOTIDE SEQUENCE [LARGE SCALE GENOMIC DNA]</scope>
    <source>
        <strain evidence="4 5">NBRC 108639</strain>
    </source>
</reference>
<dbReference type="Pfam" id="PF08305">
    <property type="entry name" value="NPCBM"/>
    <property type="match status" value="1"/>
</dbReference>
<feature type="compositionally biased region" description="Polar residues" evidence="1">
    <location>
        <begin position="109"/>
        <end position="119"/>
    </location>
</feature>
<name>A0A6V8KFU8_9ACTN</name>
<dbReference type="InterPro" id="IPR013222">
    <property type="entry name" value="Glyco_hyd_98_carb-bd"/>
</dbReference>
<dbReference type="SUPFAM" id="SSF49785">
    <property type="entry name" value="Galactose-binding domain-like"/>
    <property type="match status" value="1"/>
</dbReference>
<feature type="domain" description="Glycosyl hydrolase family 98 putative carbohydrate-binding module" evidence="3">
    <location>
        <begin position="156"/>
        <end position="238"/>
    </location>
</feature>
<evidence type="ECO:0000259" key="3">
    <source>
        <dbReference type="Pfam" id="PF08305"/>
    </source>
</evidence>
<evidence type="ECO:0000313" key="4">
    <source>
        <dbReference type="EMBL" id="GFJ80906.1"/>
    </source>
</evidence>
<dbReference type="InterPro" id="IPR038637">
    <property type="entry name" value="NPCBM_sf"/>
</dbReference>
<dbReference type="EMBL" id="BLPF01000002">
    <property type="protein sequence ID" value="GFJ80906.1"/>
    <property type="molecule type" value="Genomic_DNA"/>
</dbReference>
<evidence type="ECO:0000256" key="2">
    <source>
        <dbReference type="SAM" id="Phobius"/>
    </source>
</evidence>
<dbReference type="InterPro" id="IPR008979">
    <property type="entry name" value="Galactose-bd-like_sf"/>
</dbReference>
<feature type="transmembrane region" description="Helical" evidence="2">
    <location>
        <begin position="27"/>
        <end position="48"/>
    </location>
</feature>
<keyword evidence="2" id="KW-1133">Transmembrane helix</keyword>
<accession>A0A6V8KFU8</accession>
<keyword evidence="2" id="KW-0472">Membrane</keyword>
<gene>
    <name evidence="4" type="ORF">Phou_050860</name>
</gene>
<dbReference type="Gene3D" id="2.60.120.1060">
    <property type="entry name" value="NPCBM/NEW2 domain"/>
    <property type="match status" value="1"/>
</dbReference>
<feature type="region of interest" description="Disordered" evidence="1">
    <location>
        <begin position="53"/>
        <end position="124"/>
    </location>
</feature>